<dbReference type="NCBIfam" id="TIGR01918">
    <property type="entry name" value="various_sel_PB"/>
    <property type="match status" value="1"/>
</dbReference>
<reference evidence="3" key="1">
    <citation type="submission" date="2019-11" db="EMBL/GenBank/DDBJ databases">
        <authorList>
            <person name="Feng L."/>
        </authorList>
    </citation>
    <scope>NUCLEOTIDE SEQUENCE</scope>
    <source>
        <strain evidence="3">FmagnaLFYP121</strain>
    </source>
</reference>
<sequence length="343" mass="37971">MKKILYYVNQFFGQIGGEDKADYKPHFEDKPIGCAQAFDKALVDGQVVGTIVCGDNYYNEHKEESDKFILDVFEKIKPDIVVAGPAFNAGRYGMACSGVINLLKDKDIPLVTGMYIENPAVDMCRLHSYIIETADSAAKMRQAIKEMVTLTNKIIEGKKLSPKEDNYLSQGRRLTEFSDKIGARRAVEMLLKRFNDEEFETELPMPEFDEVEPAAPIADMSKATIALITTGGVVPEGNPDKVQSASAQKWAKYDVSDLDELKGKFITIHGGFDPVYCNAKADRVAPLDQLTRLKKEGVIGNVFKYFYTTTGTGTSVANAKRFGKEIGQELKDAKVDGVIMTST</sequence>
<evidence type="ECO:0000256" key="1">
    <source>
        <dbReference type="ARBA" id="ARBA00022933"/>
    </source>
</evidence>
<gene>
    <name evidence="3" type="primary">grdB_1</name>
    <name evidence="3" type="ORF">FMLFYP121_00239</name>
</gene>
<dbReference type="GO" id="GO:0030699">
    <property type="term" value="F:glycine reductase activity"/>
    <property type="evidence" value="ECO:0007669"/>
    <property type="project" value="UniProtKB-EC"/>
</dbReference>
<proteinExistence type="predicted"/>
<dbReference type="InterPro" id="IPR010187">
    <property type="entry name" value="Various_sel_PB"/>
</dbReference>
<dbReference type="Pfam" id="PF07355">
    <property type="entry name" value="GRDB"/>
    <property type="match status" value="1"/>
</dbReference>
<dbReference type="EC" id="1.21.4.2" evidence="3"/>
<dbReference type="AlphaFoldDB" id="A0A6N2YH83"/>
<keyword evidence="1" id="KW-0712">Selenocysteine</keyword>
<evidence type="ECO:0000256" key="2">
    <source>
        <dbReference type="ARBA" id="ARBA00023002"/>
    </source>
</evidence>
<name>A0A6N2YH83_FINMA</name>
<protein>
    <submittedName>
        <fullName evidence="3">Glycine reductase complex component B subunit gamma</fullName>
        <ecNumber evidence="3">1.21.4.2</ecNumber>
    </submittedName>
</protein>
<evidence type="ECO:0000313" key="3">
    <source>
        <dbReference type="EMBL" id="VYT66119.1"/>
    </source>
</evidence>
<accession>A0A6N2YH83</accession>
<dbReference type="EMBL" id="CACRTP010000003">
    <property type="protein sequence ID" value="VYT66119.1"/>
    <property type="molecule type" value="Genomic_DNA"/>
</dbReference>
<keyword evidence="2 3" id="KW-0560">Oxidoreductase</keyword>
<organism evidence="3">
    <name type="scientific">Finegoldia magna</name>
    <name type="common">Peptostreptococcus magnus</name>
    <dbReference type="NCBI Taxonomy" id="1260"/>
    <lineage>
        <taxon>Bacteria</taxon>
        <taxon>Bacillati</taxon>
        <taxon>Bacillota</taxon>
        <taxon>Tissierellia</taxon>
        <taxon>Tissierellales</taxon>
        <taxon>Peptoniphilaceae</taxon>
        <taxon>Finegoldia</taxon>
    </lineage>
</organism>